<keyword evidence="5" id="KW-1185">Reference proteome</keyword>
<dbReference type="GeneID" id="63827363"/>
<organism evidence="4 5">
    <name type="scientific">Laetiporus sulphureus 93-53</name>
    <dbReference type="NCBI Taxonomy" id="1314785"/>
    <lineage>
        <taxon>Eukaryota</taxon>
        <taxon>Fungi</taxon>
        <taxon>Dikarya</taxon>
        <taxon>Basidiomycota</taxon>
        <taxon>Agaricomycotina</taxon>
        <taxon>Agaricomycetes</taxon>
        <taxon>Polyporales</taxon>
        <taxon>Laetiporus</taxon>
    </lineage>
</organism>
<dbReference type="PANTHER" id="PTHR40465:SF1">
    <property type="entry name" value="DUF6534 DOMAIN-CONTAINING PROTEIN"/>
    <property type="match status" value="1"/>
</dbReference>
<dbReference type="RefSeq" id="XP_040757476.1">
    <property type="nucleotide sequence ID" value="XM_040910334.1"/>
</dbReference>
<evidence type="ECO:0000313" key="5">
    <source>
        <dbReference type="Proteomes" id="UP000076871"/>
    </source>
</evidence>
<evidence type="ECO:0000313" key="4">
    <source>
        <dbReference type="EMBL" id="KZS99735.1"/>
    </source>
</evidence>
<feature type="transmembrane region" description="Helical" evidence="2">
    <location>
        <begin position="30"/>
        <end position="53"/>
    </location>
</feature>
<feature type="transmembrane region" description="Helical" evidence="2">
    <location>
        <begin position="169"/>
        <end position="189"/>
    </location>
</feature>
<feature type="compositionally biased region" description="Polar residues" evidence="1">
    <location>
        <begin position="239"/>
        <end position="250"/>
    </location>
</feature>
<feature type="non-terminal residue" evidence="4">
    <location>
        <position position="1"/>
    </location>
</feature>
<dbReference type="STRING" id="1314785.A0A165AVC7"/>
<feature type="transmembrane region" description="Helical" evidence="2">
    <location>
        <begin position="135"/>
        <end position="163"/>
    </location>
</feature>
<dbReference type="AlphaFoldDB" id="A0A165AVC7"/>
<proteinExistence type="predicted"/>
<gene>
    <name evidence="4" type="ORF">LAESUDRAFT_732913</name>
</gene>
<feature type="domain" description="DUF6534" evidence="3">
    <location>
        <begin position="108"/>
        <end position="193"/>
    </location>
</feature>
<keyword evidence="2" id="KW-0472">Membrane</keyword>
<evidence type="ECO:0000256" key="2">
    <source>
        <dbReference type="SAM" id="Phobius"/>
    </source>
</evidence>
<keyword evidence="2" id="KW-1133">Transmembrane helix</keyword>
<dbReference type="Proteomes" id="UP000076871">
    <property type="component" value="Unassembled WGS sequence"/>
</dbReference>
<feature type="transmembrane region" description="Helical" evidence="2">
    <location>
        <begin position="103"/>
        <end position="123"/>
    </location>
</feature>
<name>A0A165AVC7_9APHY</name>
<accession>A0A165AVC7</accession>
<dbReference type="PANTHER" id="PTHR40465">
    <property type="entry name" value="CHROMOSOME 1, WHOLE GENOME SHOTGUN SEQUENCE"/>
    <property type="match status" value="1"/>
</dbReference>
<keyword evidence="2" id="KW-0812">Transmembrane</keyword>
<reference evidence="4 5" key="1">
    <citation type="journal article" date="2016" name="Mol. Biol. Evol.">
        <title>Comparative Genomics of Early-Diverging Mushroom-Forming Fungi Provides Insights into the Origins of Lignocellulose Decay Capabilities.</title>
        <authorList>
            <person name="Nagy L.G."/>
            <person name="Riley R."/>
            <person name="Tritt A."/>
            <person name="Adam C."/>
            <person name="Daum C."/>
            <person name="Floudas D."/>
            <person name="Sun H."/>
            <person name="Yadav J.S."/>
            <person name="Pangilinan J."/>
            <person name="Larsson K.H."/>
            <person name="Matsuura K."/>
            <person name="Barry K."/>
            <person name="Labutti K."/>
            <person name="Kuo R."/>
            <person name="Ohm R.A."/>
            <person name="Bhattacharya S.S."/>
            <person name="Shirouzu T."/>
            <person name="Yoshinaga Y."/>
            <person name="Martin F.M."/>
            <person name="Grigoriev I.V."/>
            <person name="Hibbett D.S."/>
        </authorList>
    </citation>
    <scope>NUCLEOTIDE SEQUENCE [LARGE SCALE GENOMIC DNA]</scope>
    <source>
        <strain evidence="4 5">93-53</strain>
    </source>
</reference>
<dbReference type="InParanoid" id="A0A165AVC7"/>
<evidence type="ECO:0000256" key="1">
    <source>
        <dbReference type="SAM" id="MobiDB-lite"/>
    </source>
</evidence>
<evidence type="ECO:0000259" key="3">
    <source>
        <dbReference type="Pfam" id="PF20152"/>
    </source>
</evidence>
<protein>
    <recommendedName>
        <fullName evidence="3">DUF6534 domain-containing protein</fullName>
    </recommendedName>
</protein>
<dbReference type="InterPro" id="IPR045339">
    <property type="entry name" value="DUF6534"/>
</dbReference>
<feature type="transmembrane region" description="Helical" evidence="2">
    <location>
        <begin position="60"/>
        <end position="83"/>
    </location>
</feature>
<sequence>HVVLLATFYYWYTVTNFGDYEVLVFDTWSLSAQVTVAGVLTFFVQLFFAFRVYRLSGKKVIIPSVICFFSILQLACAIAYTVVGYRIQKFSASEKATPYTTCSLAAELACDSTIAGSMIYYLLHSRSPFSKTNKAVNLLITYALNTCLLTNIFTIITLIAWLIWTKTLIYATFYFVLTRLYSCSFMSTLNSRDNVRQVLNSNDREWVSFPMVATSTSHTDDRDGSVRMPEATKWPDPSSALTAYSNNSQKPGALTGMDEGVSA</sequence>
<dbReference type="EMBL" id="KV427723">
    <property type="protein sequence ID" value="KZS99735.1"/>
    <property type="molecule type" value="Genomic_DNA"/>
</dbReference>
<feature type="region of interest" description="Disordered" evidence="1">
    <location>
        <begin position="215"/>
        <end position="263"/>
    </location>
</feature>
<dbReference type="OrthoDB" id="2790010at2759"/>
<dbReference type="Pfam" id="PF20152">
    <property type="entry name" value="DUF6534"/>
    <property type="match status" value="1"/>
</dbReference>